<reference evidence="4" key="1">
    <citation type="submission" date="2019-06" db="EMBL/GenBank/DDBJ databases">
        <title>Draft genome sequence of the griseofulvin-producing fungus Xylaria cubensis strain G536.</title>
        <authorList>
            <person name="Mead M.E."/>
            <person name="Raja H.A."/>
            <person name="Steenwyk J.L."/>
            <person name="Knowles S.L."/>
            <person name="Oberlies N.H."/>
            <person name="Rokas A."/>
        </authorList>
    </citation>
    <scope>NUCLEOTIDE SEQUENCE [LARGE SCALE GENOMIC DNA]</scope>
    <source>
        <strain evidence="4">G536</strain>
    </source>
</reference>
<evidence type="ECO:0000313" key="3">
    <source>
        <dbReference type="EMBL" id="TRX88592.1"/>
    </source>
</evidence>
<dbReference type="STRING" id="2512241.A0A553HKX2"/>
<evidence type="ECO:0000313" key="4">
    <source>
        <dbReference type="Proteomes" id="UP000319160"/>
    </source>
</evidence>
<feature type="domain" description="Nephrocystin 3-like N-terminal" evidence="2">
    <location>
        <begin position="106"/>
        <end position="197"/>
    </location>
</feature>
<evidence type="ECO:0000259" key="2">
    <source>
        <dbReference type="Pfam" id="PF24883"/>
    </source>
</evidence>
<dbReference type="Pfam" id="PF24883">
    <property type="entry name" value="NPHP3_N"/>
    <property type="match status" value="1"/>
</dbReference>
<dbReference type="EMBL" id="VFLP01000084">
    <property type="protein sequence ID" value="TRX88592.1"/>
    <property type="molecule type" value="Genomic_DNA"/>
</dbReference>
<dbReference type="InterPro" id="IPR056884">
    <property type="entry name" value="NPHP3-like_N"/>
</dbReference>
<name>A0A553HKX2_9PEZI</name>
<gene>
    <name evidence="3" type="ORF">FHL15_010543</name>
</gene>
<keyword evidence="4" id="KW-1185">Reference proteome</keyword>
<sequence length="235" mass="26770">MIQECSNFVSQDSTSLDASYEMGLYRTHRDLVRFKRNIEPVKQAVKGPLKRIIQSAPRIVRARFICTRQTAIDPKTLQDILSGLRGVDMQMKYEDLSDQLSEKPGILEEPEYQKWLELSKLMVDDYLWICGSEEKGKITAAVATIRAISSRIKDAEDQGSTRRPDLAYFFCEQIAGRSTAEDMLKSVFRQLSEQEQVPAIWAKQFIDGLREDKGYNKAIAYFAGSVIGNRAEQSK</sequence>
<organism evidence="3 4">
    <name type="scientific">Xylaria flabelliformis</name>
    <dbReference type="NCBI Taxonomy" id="2512241"/>
    <lineage>
        <taxon>Eukaryota</taxon>
        <taxon>Fungi</taxon>
        <taxon>Dikarya</taxon>
        <taxon>Ascomycota</taxon>
        <taxon>Pezizomycotina</taxon>
        <taxon>Sordariomycetes</taxon>
        <taxon>Xylariomycetidae</taxon>
        <taxon>Xylariales</taxon>
        <taxon>Xylariaceae</taxon>
        <taxon>Xylaria</taxon>
    </lineage>
</organism>
<evidence type="ECO:0000256" key="1">
    <source>
        <dbReference type="ARBA" id="ARBA00022737"/>
    </source>
</evidence>
<dbReference type="AlphaFoldDB" id="A0A553HKX2"/>
<dbReference type="Proteomes" id="UP000319160">
    <property type="component" value="Unassembled WGS sequence"/>
</dbReference>
<proteinExistence type="predicted"/>
<accession>A0A553HKX2</accession>
<keyword evidence="1" id="KW-0677">Repeat</keyword>
<protein>
    <recommendedName>
        <fullName evidence="2">Nephrocystin 3-like N-terminal domain-containing protein</fullName>
    </recommendedName>
</protein>
<comment type="caution">
    <text evidence="3">The sequence shown here is derived from an EMBL/GenBank/DDBJ whole genome shotgun (WGS) entry which is preliminary data.</text>
</comment>